<sequence length="55" mass="6320">MSSSKLHNLYQEKPCMSIRNAVQSMLVGAKDDQNKCKRLLEKAGMCRNMSNVYRL</sequence>
<dbReference type="Proteomes" id="UP000197138">
    <property type="component" value="Unassembled WGS sequence"/>
</dbReference>
<gene>
    <name evidence="1" type="ORF">CDL15_Pgr009590</name>
</gene>
<comment type="caution">
    <text evidence="1">The sequence shown here is derived from an EMBL/GenBank/DDBJ whole genome shotgun (WGS) entry which is preliminary data.</text>
</comment>
<proteinExistence type="predicted"/>
<dbReference type="AlphaFoldDB" id="A0A218WT28"/>
<dbReference type="EMBL" id="MTKT01003224">
    <property type="protein sequence ID" value="OWM75945.1"/>
    <property type="molecule type" value="Genomic_DNA"/>
</dbReference>
<organism evidence="1 2">
    <name type="scientific">Punica granatum</name>
    <name type="common">Pomegranate</name>
    <dbReference type="NCBI Taxonomy" id="22663"/>
    <lineage>
        <taxon>Eukaryota</taxon>
        <taxon>Viridiplantae</taxon>
        <taxon>Streptophyta</taxon>
        <taxon>Embryophyta</taxon>
        <taxon>Tracheophyta</taxon>
        <taxon>Spermatophyta</taxon>
        <taxon>Magnoliopsida</taxon>
        <taxon>eudicotyledons</taxon>
        <taxon>Gunneridae</taxon>
        <taxon>Pentapetalae</taxon>
        <taxon>rosids</taxon>
        <taxon>malvids</taxon>
        <taxon>Myrtales</taxon>
        <taxon>Lythraceae</taxon>
        <taxon>Punica</taxon>
    </lineage>
</organism>
<name>A0A218WT28_PUNGR</name>
<reference evidence="2" key="1">
    <citation type="journal article" date="2017" name="Plant J.">
        <title>The pomegranate (Punica granatum L.) genome and the genomics of punicalagin biosynthesis.</title>
        <authorList>
            <person name="Qin G."/>
            <person name="Xu C."/>
            <person name="Ming R."/>
            <person name="Tang H."/>
            <person name="Guyot R."/>
            <person name="Kramer E.M."/>
            <person name="Hu Y."/>
            <person name="Yi X."/>
            <person name="Qi Y."/>
            <person name="Xu X."/>
            <person name="Gao Z."/>
            <person name="Pan H."/>
            <person name="Jian J."/>
            <person name="Tian Y."/>
            <person name="Yue Z."/>
            <person name="Xu Y."/>
        </authorList>
    </citation>
    <scope>NUCLEOTIDE SEQUENCE [LARGE SCALE GENOMIC DNA]</scope>
    <source>
        <strain evidence="2">cv. Dabenzi</strain>
    </source>
</reference>
<protein>
    <submittedName>
        <fullName evidence="1">Uncharacterized protein</fullName>
    </submittedName>
</protein>
<accession>A0A218WT28</accession>
<evidence type="ECO:0000313" key="2">
    <source>
        <dbReference type="Proteomes" id="UP000197138"/>
    </source>
</evidence>
<evidence type="ECO:0000313" key="1">
    <source>
        <dbReference type="EMBL" id="OWM75945.1"/>
    </source>
</evidence>